<protein>
    <submittedName>
        <fullName evidence="2">Uncharacterized protein</fullName>
    </submittedName>
</protein>
<dbReference type="EMBL" id="MU866194">
    <property type="protein sequence ID" value="KAK4176518.1"/>
    <property type="molecule type" value="Genomic_DNA"/>
</dbReference>
<organism evidence="2 3">
    <name type="scientific">Triangularia setosa</name>
    <dbReference type="NCBI Taxonomy" id="2587417"/>
    <lineage>
        <taxon>Eukaryota</taxon>
        <taxon>Fungi</taxon>
        <taxon>Dikarya</taxon>
        <taxon>Ascomycota</taxon>
        <taxon>Pezizomycotina</taxon>
        <taxon>Sordariomycetes</taxon>
        <taxon>Sordariomycetidae</taxon>
        <taxon>Sordariales</taxon>
        <taxon>Podosporaceae</taxon>
        <taxon>Triangularia</taxon>
    </lineage>
</organism>
<dbReference type="Proteomes" id="UP001302321">
    <property type="component" value="Unassembled WGS sequence"/>
</dbReference>
<evidence type="ECO:0000313" key="2">
    <source>
        <dbReference type="EMBL" id="KAK4176518.1"/>
    </source>
</evidence>
<evidence type="ECO:0000313" key="3">
    <source>
        <dbReference type="Proteomes" id="UP001302321"/>
    </source>
</evidence>
<feature type="chain" id="PRO_5042994853" evidence="1">
    <location>
        <begin position="23"/>
        <end position="210"/>
    </location>
</feature>
<comment type="caution">
    <text evidence="2">The sequence shown here is derived from an EMBL/GenBank/DDBJ whole genome shotgun (WGS) entry which is preliminary data.</text>
</comment>
<reference evidence="2" key="1">
    <citation type="journal article" date="2023" name="Mol. Phylogenet. Evol.">
        <title>Genome-scale phylogeny and comparative genomics of the fungal order Sordariales.</title>
        <authorList>
            <person name="Hensen N."/>
            <person name="Bonometti L."/>
            <person name="Westerberg I."/>
            <person name="Brannstrom I.O."/>
            <person name="Guillou S."/>
            <person name="Cros-Aarteil S."/>
            <person name="Calhoun S."/>
            <person name="Haridas S."/>
            <person name="Kuo A."/>
            <person name="Mondo S."/>
            <person name="Pangilinan J."/>
            <person name="Riley R."/>
            <person name="LaButti K."/>
            <person name="Andreopoulos B."/>
            <person name="Lipzen A."/>
            <person name="Chen C."/>
            <person name="Yan M."/>
            <person name="Daum C."/>
            <person name="Ng V."/>
            <person name="Clum A."/>
            <person name="Steindorff A."/>
            <person name="Ohm R.A."/>
            <person name="Martin F."/>
            <person name="Silar P."/>
            <person name="Natvig D.O."/>
            <person name="Lalanne C."/>
            <person name="Gautier V."/>
            <person name="Ament-Velasquez S.L."/>
            <person name="Kruys A."/>
            <person name="Hutchinson M.I."/>
            <person name="Powell A.J."/>
            <person name="Barry K."/>
            <person name="Miller A.N."/>
            <person name="Grigoriev I.V."/>
            <person name="Debuchy R."/>
            <person name="Gladieux P."/>
            <person name="Hiltunen Thoren M."/>
            <person name="Johannesson H."/>
        </authorList>
    </citation>
    <scope>NUCLEOTIDE SEQUENCE</scope>
    <source>
        <strain evidence="2">CBS 892.96</strain>
    </source>
</reference>
<keyword evidence="3" id="KW-1185">Reference proteome</keyword>
<proteinExistence type="predicted"/>
<gene>
    <name evidence="2" type="ORF">QBC36DRAFT_352149</name>
</gene>
<dbReference type="PANTHER" id="PTHR35605">
    <property type="entry name" value="ECP2 EFFECTOR PROTEIN DOMAIN-CONTAINING PROTEIN-RELATED"/>
    <property type="match status" value="1"/>
</dbReference>
<feature type="signal peptide" evidence="1">
    <location>
        <begin position="1"/>
        <end position="22"/>
    </location>
</feature>
<reference evidence="2" key="2">
    <citation type="submission" date="2023-05" db="EMBL/GenBank/DDBJ databases">
        <authorList>
            <consortium name="Lawrence Berkeley National Laboratory"/>
            <person name="Steindorff A."/>
            <person name="Hensen N."/>
            <person name="Bonometti L."/>
            <person name="Westerberg I."/>
            <person name="Brannstrom I.O."/>
            <person name="Guillou S."/>
            <person name="Cros-Aarteil S."/>
            <person name="Calhoun S."/>
            <person name="Haridas S."/>
            <person name="Kuo A."/>
            <person name="Mondo S."/>
            <person name="Pangilinan J."/>
            <person name="Riley R."/>
            <person name="Labutti K."/>
            <person name="Andreopoulos B."/>
            <person name="Lipzen A."/>
            <person name="Chen C."/>
            <person name="Yanf M."/>
            <person name="Daum C."/>
            <person name="Ng V."/>
            <person name="Clum A."/>
            <person name="Ohm R."/>
            <person name="Martin F."/>
            <person name="Silar P."/>
            <person name="Natvig D."/>
            <person name="Lalanne C."/>
            <person name="Gautier V."/>
            <person name="Ament-Velasquez S.L."/>
            <person name="Kruys A."/>
            <person name="Hutchinson M.I."/>
            <person name="Powell A.J."/>
            <person name="Barry K."/>
            <person name="Miller A.N."/>
            <person name="Grigoriev I.V."/>
            <person name="Debuchy R."/>
            <person name="Gladieux P."/>
            <person name="Thoren M.H."/>
            <person name="Johannesson H."/>
        </authorList>
    </citation>
    <scope>NUCLEOTIDE SEQUENCE</scope>
    <source>
        <strain evidence="2">CBS 892.96</strain>
    </source>
</reference>
<keyword evidence="1" id="KW-0732">Signal</keyword>
<evidence type="ECO:0000256" key="1">
    <source>
        <dbReference type="SAM" id="SignalP"/>
    </source>
</evidence>
<dbReference type="PANTHER" id="PTHR35605:SF1">
    <property type="entry name" value="ECP2 EFFECTOR PROTEIN DOMAIN-CONTAINING PROTEIN-RELATED"/>
    <property type="match status" value="1"/>
</dbReference>
<accession>A0AAN6W7N0</accession>
<dbReference type="AlphaFoldDB" id="A0AAN6W7N0"/>
<sequence>MLSKVFCAIAAPVVLFAQLAHGGLVTPTAPFKGYTVFDVEWQLPIDPKNAASKSVTVTGTIQEAVAKMDAAYPGWNETFLSTISRNQPGTSLSDNPKRDHYVCNPDDGEKDALYRGIAEGITYLRRIGDGDVSPPQNNPHGCGRISCTNYSGIWWCNNNNFEKQVTWQEIGDSAYFLAYQCGIWNDITWLTAGEEFFKDKWSVYVTATAC</sequence>
<name>A0AAN6W7N0_9PEZI</name>